<comment type="similarity">
    <text evidence="14">Belongs to the DNA photolyase family.</text>
</comment>
<keyword evidence="7 14" id="KW-0157">Chromophore</keyword>
<dbReference type="InterPro" id="IPR006050">
    <property type="entry name" value="DNA_photolyase_N"/>
</dbReference>
<evidence type="ECO:0000256" key="11">
    <source>
        <dbReference type="ARBA" id="ARBA00083107"/>
    </source>
</evidence>
<dbReference type="GO" id="GO:0000719">
    <property type="term" value="P:photoreactive repair"/>
    <property type="evidence" value="ECO:0007669"/>
    <property type="project" value="UniProtKB-ARBA"/>
</dbReference>
<gene>
    <name evidence="16" type="ORF">BI198_09995</name>
</gene>
<dbReference type="InterPro" id="IPR002081">
    <property type="entry name" value="Cryptochrome/DNA_photolyase_1"/>
</dbReference>
<evidence type="ECO:0000313" key="17">
    <source>
        <dbReference type="Proteomes" id="UP000242258"/>
    </source>
</evidence>
<evidence type="ECO:0000256" key="14">
    <source>
        <dbReference type="RuleBase" id="RU004182"/>
    </source>
</evidence>
<dbReference type="InterPro" id="IPR018394">
    <property type="entry name" value="DNA_photolyase_1_CS_C"/>
</dbReference>
<dbReference type="InterPro" id="IPR036134">
    <property type="entry name" value="Crypto/Photolyase_FAD-like_sf"/>
</dbReference>
<comment type="cofactor">
    <cofactor evidence="1">
        <name>(6R)-5,10-methylene-5,6,7,8-tetrahydrofolate</name>
        <dbReference type="ChEBI" id="CHEBI:15636"/>
    </cofactor>
</comment>
<comment type="caution">
    <text evidence="16">The sequence shown here is derived from an EMBL/GenBank/DDBJ whole genome shotgun (WGS) entry which is preliminary data.</text>
</comment>
<dbReference type="EC" id="4.1.99.3" evidence="3"/>
<protein>
    <recommendedName>
        <fullName evidence="4">Deoxyribodipyrimidine photo-lyase</fullName>
        <ecNumber evidence="3">4.1.99.3</ecNumber>
    </recommendedName>
    <alternativeName>
        <fullName evidence="8">DNA photolyase</fullName>
    </alternativeName>
    <alternativeName>
        <fullName evidence="11">Photoreactivating enzyme</fullName>
    </alternativeName>
</protein>
<name>A0A1E7QAC3_9GAMM</name>
<evidence type="ECO:0000313" key="16">
    <source>
        <dbReference type="EMBL" id="OEY71041.1"/>
    </source>
</evidence>
<sequence>MNIIWFRNDLRLYDNKVLCSAIADAQQRNAAVVGLFIATPDTWQQHNMAAIKQDFIRRRVVCLKQELAQLNIVLHTLEGTDYAATCDVFAQVQQHYKIKVFVQTDYELDERLRDHKVTACLESAGNELISFDSQCIMPPGSICTQQQTMYKVFTPFKRNWLSRLAEQGVQCLPKPKTLNVANGQLVDLHLTAYSTMQNGDNSSIKWPVEQNEIIDQLRDFCQHKVADYEKKRDFPAISATSKLAAYLAIGAISAGQCVARLQLEANDTWSLAKTGAEVWLSELIWREFYKHILVAYPDLIKHHAFQTETDNIRWSQDQTLFNAWCSGNTGYPLVDAAMRQLNQTGWMHNRLRMITASFLVKDLQLDWRLGERYFMSKLIDGDFSANNGGWQWAASTGTDAVPYFRIFNPITQSERFDPKGDFIRLYVPELASLDAKAIHWPHKNTQLSTAISDIKSYAAPIVDHAQARKITLALFAEVKKTDESTSKD</sequence>
<evidence type="ECO:0000259" key="15">
    <source>
        <dbReference type="PROSITE" id="PS51645"/>
    </source>
</evidence>
<dbReference type="GO" id="GO:0009416">
    <property type="term" value="P:response to light stimulus"/>
    <property type="evidence" value="ECO:0007669"/>
    <property type="project" value="TreeGrafter"/>
</dbReference>
<dbReference type="PRINTS" id="PR00147">
    <property type="entry name" value="DNAPHOTLYASE"/>
</dbReference>
<evidence type="ECO:0000256" key="5">
    <source>
        <dbReference type="ARBA" id="ARBA00022630"/>
    </source>
</evidence>
<proteinExistence type="inferred from homology"/>
<evidence type="ECO:0000256" key="9">
    <source>
        <dbReference type="ARBA" id="ARBA00033999"/>
    </source>
</evidence>
<dbReference type="GO" id="GO:0003904">
    <property type="term" value="F:deoxyribodipyrimidine photo-lyase activity"/>
    <property type="evidence" value="ECO:0007669"/>
    <property type="project" value="UniProtKB-EC"/>
</dbReference>
<reference evidence="17" key="1">
    <citation type="submission" date="2016-09" db="EMBL/GenBank/DDBJ databases">
        <authorList>
            <person name="Wan X."/>
            <person name="Hou S."/>
        </authorList>
    </citation>
    <scope>NUCLEOTIDE SEQUENCE [LARGE SCALE GENOMIC DNA]</scope>
    <source>
        <strain evidence="17">KH87</strain>
    </source>
</reference>
<dbReference type="Pfam" id="PF00875">
    <property type="entry name" value="DNA_photolyase"/>
    <property type="match status" value="1"/>
</dbReference>
<feature type="site" description="Electron transfer via tryptophanyl radical" evidence="13">
    <location>
        <position position="314"/>
    </location>
</feature>
<dbReference type="PANTHER" id="PTHR11455">
    <property type="entry name" value="CRYPTOCHROME"/>
    <property type="match status" value="1"/>
</dbReference>
<dbReference type="NCBIfam" id="NF007955">
    <property type="entry name" value="PRK10674.1"/>
    <property type="match status" value="1"/>
</dbReference>
<organism evidence="16 17">
    <name type="scientific">Rheinheimera salexigens</name>
    <dbReference type="NCBI Taxonomy" id="1628148"/>
    <lineage>
        <taxon>Bacteria</taxon>
        <taxon>Pseudomonadati</taxon>
        <taxon>Pseudomonadota</taxon>
        <taxon>Gammaproteobacteria</taxon>
        <taxon>Chromatiales</taxon>
        <taxon>Chromatiaceae</taxon>
        <taxon>Rheinheimera</taxon>
    </lineage>
</organism>
<evidence type="ECO:0000256" key="12">
    <source>
        <dbReference type="PIRSR" id="PIRSR602081-1"/>
    </source>
</evidence>
<evidence type="ECO:0000256" key="4">
    <source>
        <dbReference type="ARBA" id="ARBA00014046"/>
    </source>
</evidence>
<feature type="binding site" evidence="12">
    <location>
        <begin position="380"/>
        <end position="382"/>
    </location>
    <ligand>
        <name>FAD</name>
        <dbReference type="ChEBI" id="CHEBI:57692"/>
    </ligand>
</feature>
<comment type="catalytic activity">
    <reaction evidence="9">
        <text>cyclobutadipyrimidine (in DNA) = 2 pyrimidine residues (in DNA).</text>
        <dbReference type="EC" id="4.1.99.3"/>
    </reaction>
</comment>
<evidence type="ECO:0000256" key="7">
    <source>
        <dbReference type="ARBA" id="ARBA00022991"/>
    </source>
</evidence>
<comment type="function">
    <text evidence="10">Involved in repair of UV radiation-induced DNA damage. Catalyzes the light-dependent monomerization (300-600 nm) of cyclobutyl pyrimidine dimers (in cis-syn configuration), which are formed between adjacent bases on the same DNA strand upon exposure to ultraviolet radiation.</text>
</comment>
<feature type="site" description="Electron transfer via tryptophanyl radical" evidence="13">
    <location>
        <position position="367"/>
    </location>
</feature>
<dbReference type="PROSITE" id="PS00394">
    <property type="entry name" value="DNA_PHOTOLYASES_1_1"/>
    <property type="match status" value="1"/>
</dbReference>
<dbReference type="GO" id="GO:0003677">
    <property type="term" value="F:DNA binding"/>
    <property type="evidence" value="ECO:0007669"/>
    <property type="project" value="TreeGrafter"/>
</dbReference>
<feature type="domain" description="Photolyase/cryptochrome alpha/beta" evidence="15">
    <location>
        <begin position="1"/>
        <end position="136"/>
    </location>
</feature>
<keyword evidence="5 12" id="KW-0285">Flavoprotein</keyword>
<dbReference type="PROSITE" id="PS51645">
    <property type="entry name" value="PHR_CRY_ALPHA_BETA"/>
    <property type="match status" value="1"/>
</dbReference>
<dbReference type="Pfam" id="PF03441">
    <property type="entry name" value="FAD_binding_7"/>
    <property type="match status" value="1"/>
</dbReference>
<keyword evidence="17" id="KW-1185">Reference proteome</keyword>
<comment type="cofactor">
    <cofactor evidence="12">
        <name>FAD</name>
        <dbReference type="ChEBI" id="CHEBI:57692"/>
    </cofactor>
    <text evidence="12">Binds 1 FAD per subunit.</text>
</comment>
<dbReference type="Proteomes" id="UP000242258">
    <property type="component" value="Unassembled WGS sequence"/>
</dbReference>
<dbReference type="SUPFAM" id="SSF52425">
    <property type="entry name" value="Cryptochrome/photolyase, N-terminal domain"/>
    <property type="match status" value="1"/>
</dbReference>
<keyword evidence="16" id="KW-0456">Lyase</keyword>
<dbReference type="PANTHER" id="PTHR11455:SF9">
    <property type="entry name" value="CRYPTOCHROME CIRCADIAN CLOCK 5 ISOFORM X1"/>
    <property type="match status" value="1"/>
</dbReference>
<evidence type="ECO:0000256" key="8">
    <source>
        <dbReference type="ARBA" id="ARBA00031671"/>
    </source>
</evidence>
<dbReference type="InterPro" id="IPR005101">
    <property type="entry name" value="Cryptochr/Photolyase_FAD-bd"/>
</dbReference>
<dbReference type="InterPro" id="IPR014729">
    <property type="entry name" value="Rossmann-like_a/b/a_fold"/>
</dbReference>
<feature type="binding site" evidence="12">
    <location>
        <begin position="282"/>
        <end position="289"/>
    </location>
    <ligand>
        <name>FAD</name>
        <dbReference type="ChEBI" id="CHEBI:57692"/>
    </ligand>
</feature>
<evidence type="ECO:0000256" key="13">
    <source>
        <dbReference type="PIRSR" id="PIRSR602081-2"/>
    </source>
</evidence>
<dbReference type="GO" id="GO:0071949">
    <property type="term" value="F:FAD binding"/>
    <property type="evidence" value="ECO:0007669"/>
    <property type="project" value="TreeGrafter"/>
</dbReference>
<evidence type="ECO:0000256" key="2">
    <source>
        <dbReference type="ARBA" id="ARBA00005862"/>
    </source>
</evidence>
<dbReference type="PROSITE" id="PS00691">
    <property type="entry name" value="DNA_PHOTOLYASES_1_2"/>
    <property type="match status" value="1"/>
</dbReference>
<keyword evidence="6 12" id="KW-0274">FAD</keyword>
<dbReference type="InterPro" id="IPR036155">
    <property type="entry name" value="Crypto/Photolyase_N_sf"/>
</dbReference>
<feature type="site" description="Electron transfer via tryptophanyl radical" evidence="13">
    <location>
        <position position="390"/>
    </location>
</feature>
<evidence type="ECO:0000256" key="10">
    <source>
        <dbReference type="ARBA" id="ARBA00059220"/>
    </source>
</evidence>
<dbReference type="Gene3D" id="1.10.579.10">
    <property type="entry name" value="DNA Cyclobutane Dipyrimidine Photolyase, subunit A, domain 3"/>
    <property type="match status" value="1"/>
</dbReference>
<comment type="similarity">
    <text evidence="2">Belongs to the DNA photolyase class-1 family.</text>
</comment>
<dbReference type="SUPFAM" id="SSF48173">
    <property type="entry name" value="Cryptochrome/photolyase FAD-binding domain"/>
    <property type="match status" value="1"/>
</dbReference>
<dbReference type="FunFam" id="1.10.579.10:FF:000003">
    <property type="entry name" value="Deoxyribodipyrimidine photo-lyase"/>
    <property type="match status" value="1"/>
</dbReference>
<evidence type="ECO:0000256" key="6">
    <source>
        <dbReference type="ARBA" id="ARBA00022827"/>
    </source>
</evidence>
<evidence type="ECO:0000256" key="1">
    <source>
        <dbReference type="ARBA" id="ARBA00001932"/>
    </source>
</evidence>
<dbReference type="Gene3D" id="3.40.50.620">
    <property type="entry name" value="HUPs"/>
    <property type="match status" value="1"/>
</dbReference>
<dbReference type="EMBL" id="MKEK01000001">
    <property type="protein sequence ID" value="OEY71041.1"/>
    <property type="molecule type" value="Genomic_DNA"/>
</dbReference>
<feature type="binding site" evidence="12">
    <location>
        <position position="228"/>
    </location>
    <ligand>
        <name>FAD</name>
        <dbReference type="ChEBI" id="CHEBI:57692"/>
    </ligand>
</feature>
<accession>A0A1E7QAC3</accession>
<dbReference type="Gene3D" id="1.25.40.80">
    <property type="match status" value="1"/>
</dbReference>
<feature type="binding site" evidence="12">
    <location>
        <position position="279"/>
    </location>
    <ligand>
        <name>FAD</name>
        <dbReference type="ChEBI" id="CHEBI:57692"/>
    </ligand>
</feature>
<dbReference type="STRING" id="1628148.BI198_09995"/>
<evidence type="ECO:0000256" key="3">
    <source>
        <dbReference type="ARBA" id="ARBA00013149"/>
    </source>
</evidence>
<dbReference type="AlphaFoldDB" id="A0A1E7QAC3"/>